<keyword evidence="8 10" id="KW-0476">Mercury</keyword>
<organism evidence="13 14">
    <name type="scientific">Alteromonas australica</name>
    <dbReference type="NCBI Taxonomy" id="589873"/>
    <lineage>
        <taxon>Bacteria</taxon>
        <taxon>Pseudomonadati</taxon>
        <taxon>Pseudomonadota</taxon>
        <taxon>Gammaproteobacteria</taxon>
        <taxon>Alteromonadales</taxon>
        <taxon>Alteromonadaceae</taxon>
        <taxon>Alteromonas/Salinimonas group</taxon>
        <taxon>Alteromonas</taxon>
    </lineage>
</organism>
<dbReference type="Gene3D" id="3.30.70.100">
    <property type="match status" value="1"/>
</dbReference>
<evidence type="ECO:0000256" key="1">
    <source>
        <dbReference type="ARBA" id="ARBA00004418"/>
    </source>
</evidence>
<proteinExistence type="inferred from homology"/>
<dbReference type="CDD" id="cd00371">
    <property type="entry name" value="HMA"/>
    <property type="match status" value="1"/>
</dbReference>
<evidence type="ECO:0000256" key="7">
    <source>
        <dbReference type="ARBA" id="ARBA00022764"/>
    </source>
</evidence>
<dbReference type="Proteomes" id="UP000263517">
    <property type="component" value="Unassembled WGS sequence"/>
</dbReference>
<comment type="subcellular location">
    <subcellularLocation>
        <location evidence="1 10">Periplasm</location>
    </subcellularLocation>
</comment>
<comment type="similarity">
    <text evidence="2">Belongs to the MerP family.</text>
</comment>
<protein>
    <recommendedName>
        <fullName evidence="10">Periplasmic mercury ion-binding protein</fullName>
    </recommendedName>
</protein>
<evidence type="ECO:0000256" key="3">
    <source>
        <dbReference type="ARBA" id="ARBA00011245"/>
    </source>
</evidence>
<keyword evidence="5 10" id="KW-0479">Metal-binding</keyword>
<dbReference type="InterPro" id="IPR017969">
    <property type="entry name" value="Heavy-metal-associated_CS"/>
</dbReference>
<reference evidence="13 14" key="1">
    <citation type="journal article" date="2018" name="Nat. Biotechnol.">
        <title>A standardized bacterial taxonomy based on genome phylogeny substantially revises the tree of life.</title>
        <authorList>
            <person name="Parks D.H."/>
            <person name="Chuvochina M."/>
            <person name="Waite D.W."/>
            <person name="Rinke C."/>
            <person name="Skarshewski A."/>
            <person name="Chaumeil P.A."/>
            <person name="Hugenholtz P."/>
        </authorList>
    </citation>
    <scope>NUCLEOTIDE SEQUENCE [LARGE SCALE GENOMIC DNA]</scope>
    <source>
        <strain evidence="13">UBA11978</strain>
    </source>
</reference>
<evidence type="ECO:0000256" key="11">
    <source>
        <dbReference type="SAM" id="SignalP"/>
    </source>
</evidence>
<dbReference type="STRING" id="589873.EP12_10610"/>
<evidence type="ECO:0000256" key="10">
    <source>
        <dbReference type="RuleBase" id="RU361212"/>
    </source>
</evidence>
<dbReference type="InterPro" id="IPR036163">
    <property type="entry name" value="HMA_dom_sf"/>
</dbReference>
<feature type="domain" description="HMA" evidence="12">
    <location>
        <begin position="21"/>
        <end position="87"/>
    </location>
</feature>
<keyword evidence="4 10" id="KW-0475">Mercuric resistance</keyword>
<keyword evidence="7 10" id="KW-0574">Periplasm</keyword>
<evidence type="ECO:0000256" key="6">
    <source>
        <dbReference type="ARBA" id="ARBA00022729"/>
    </source>
</evidence>
<evidence type="ECO:0000256" key="2">
    <source>
        <dbReference type="ARBA" id="ARBA00005938"/>
    </source>
</evidence>
<evidence type="ECO:0000256" key="4">
    <source>
        <dbReference type="ARBA" id="ARBA00022466"/>
    </source>
</evidence>
<gene>
    <name evidence="10 13" type="primary">merP</name>
    <name evidence="13" type="ORF">DCW74_01805</name>
</gene>
<dbReference type="SUPFAM" id="SSF55008">
    <property type="entry name" value="HMA, heavy metal-associated domain"/>
    <property type="match status" value="1"/>
</dbReference>
<dbReference type="NCBIfam" id="TIGR02052">
    <property type="entry name" value="MerP"/>
    <property type="match status" value="1"/>
</dbReference>
<evidence type="ECO:0000256" key="8">
    <source>
        <dbReference type="ARBA" id="ARBA00022914"/>
    </source>
</evidence>
<evidence type="ECO:0000313" key="14">
    <source>
        <dbReference type="Proteomes" id="UP000263517"/>
    </source>
</evidence>
<sequence length="92" mass="9983">MKKLLLTMALLSSTTAWAELKTVTLEVPSMNCVTCPVTVKLALKKVKGVKTVEATYEPNEAIVTFDDTKTNTKELMVATENAGYPSNVKSSD</sequence>
<dbReference type="InterPro" id="IPR011795">
    <property type="entry name" value="MerP"/>
</dbReference>
<dbReference type="AlphaFoldDB" id="A0A349TUD9"/>
<dbReference type="PRINTS" id="PR00946">
    <property type="entry name" value="HGSCAVENGER"/>
</dbReference>
<dbReference type="InterPro" id="IPR001802">
    <property type="entry name" value="MerP/CopZ"/>
</dbReference>
<accession>A0A349TUD9</accession>
<evidence type="ECO:0000256" key="5">
    <source>
        <dbReference type="ARBA" id="ARBA00022723"/>
    </source>
</evidence>
<dbReference type="PROSITE" id="PS50846">
    <property type="entry name" value="HMA_2"/>
    <property type="match status" value="1"/>
</dbReference>
<comment type="function">
    <text evidence="9 10">Involved in mercury resistance. Acts as a mercury scavenger that specifically binds to a mercuric ion in the periplasm and probably passes it to the cytoplasmic mercuric reductase MerA via the mercuric transport protein MerT.</text>
</comment>
<dbReference type="KEGG" id="aaus:EP12_10610"/>
<dbReference type="RefSeq" id="WP_044447517.1">
    <property type="nucleotide sequence ID" value="NZ_CAJXAX010000009.1"/>
</dbReference>
<evidence type="ECO:0000256" key="9">
    <source>
        <dbReference type="ARBA" id="ARBA00045344"/>
    </source>
</evidence>
<feature type="signal peptide" evidence="11">
    <location>
        <begin position="1"/>
        <end position="18"/>
    </location>
</feature>
<name>A0A349TUD9_9ALTE</name>
<dbReference type="GO" id="GO:0045340">
    <property type="term" value="F:mercury ion binding"/>
    <property type="evidence" value="ECO:0007669"/>
    <property type="project" value="UniProtKB-UniRule"/>
</dbReference>
<feature type="chain" id="PRO_5030064028" description="Periplasmic mercury ion-binding protein" evidence="11">
    <location>
        <begin position="19"/>
        <end position="92"/>
    </location>
</feature>
<keyword evidence="6 11" id="KW-0732">Signal</keyword>
<comment type="subunit">
    <text evidence="3">Monomer.</text>
</comment>
<dbReference type="GO" id="GO:0042597">
    <property type="term" value="C:periplasmic space"/>
    <property type="evidence" value="ECO:0007669"/>
    <property type="project" value="UniProtKB-SubCell"/>
</dbReference>
<evidence type="ECO:0000259" key="12">
    <source>
        <dbReference type="PROSITE" id="PS50846"/>
    </source>
</evidence>
<comment type="caution">
    <text evidence="13">The sequence shown here is derived from an EMBL/GenBank/DDBJ whole genome shotgun (WGS) entry which is preliminary data.</text>
</comment>
<dbReference type="InterPro" id="IPR006121">
    <property type="entry name" value="HMA_dom"/>
</dbReference>
<dbReference type="PROSITE" id="PS01047">
    <property type="entry name" value="HMA_1"/>
    <property type="match status" value="1"/>
</dbReference>
<dbReference type="EMBL" id="DNAN01000063">
    <property type="protein sequence ID" value="HAW74452.1"/>
    <property type="molecule type" value="Genomic_DNA"/>
</dbReference>
<dbReference type="GO" id="GO:0015097">
    <property type="term" value="F:mercury ion transmembrane transporter activity"/>
    <property type="evidence" value="ECO:0007669"/>
    <property type="project" value="UniProtKB-UniRule"/>
</dbReference>
<dbReference type="Pfam" id="PF00403">
    <property type="entry name" value="HMA"/>
    <property type="match status" value="1"/>
</dbReference>
<evidence type="ECO:0000313" key="13">
    <source>
        <dbReference type="EMBL" id="HAW74452.1"/>
    </source>
</evidence>
<dbReference type="OrthoDB" id="7205933at2"/>